<feature type="compositionally biased region" description="Basic residues" evidence="1">
    <location>
        <begin position="183"/>
        <end position="199"/>
    </location>
</feature>
<feature type="compositionally biased region" description="Basic and acidic residues" evidence="1">
    <location>
        <begin position="480"/>
        <end position="513"/>
    </location>
</feature>
<feature type="compositionally biased region" description="Acidic residues" evidence="1">
    <location>
        <begin position="276"/>
        <end position="287"/>
    </location>
</feature>
<accession>A0A8H5FLF2</accession>
<gene>
    <name evidence="2" type="ORF">D9611_005849</name>
</gene>
<evidence type="ECO:0000256" key="1">
    <source>
        <dbReference type="SAM" id="MobiDB-lite"/>
    </source>
</evidence>
<sequence length="513" mass="56753">MPAIGEQALVDAVNAIVRPIARKGQLQLVRTEVEKALGLEEGATSTPEYKKIIKEATENAMNEEPTEPEEDGGGSSTAVDDLFSSPAPSPKRKRSKSPVCEPASSPTRVSARVKKAKPLVISEDEDEDNASEDEYQAESEDEESRTKLKRGRRGSTTKPHKARAAENSDDERQGSGDEEPSSKGRKKRAGQTLKAKAKKGKDNEPKRSTTKAKNGLQYKTPEHVATSDMEQDEPNEAPRRSPAKPKVQPKANSPKKAKLESVSPAVKRKRKSIAVSDDDGGSGDETEKELKPPSKKKVLATPPRKQKPKDNVRVLVPLNAHFVHQAELGSLQGSDSETGLSDLIDEPPRRKKGSASKENTTSKTETKRRTSSSKPALSKDEETIKRLKVRDSTTRSSSHDGDANMEHAMQSFVLACGVRKVWAKLFKDMDTRQQISKLKEMLAELGMTGRLSLEKAKEIKEKREFEKELEDVQQFAKSMQQRESRSGRIKKAQEKDSEPEASEGRKLYRDVDL</sequence>
<feature type="compositionally biased region" description="Basic and acidic residues" evidence="1">
    <location>
        <begin position="377"/>
        <end position="403"/>
    </location>
</feature>
<proteinExistence type="predicted"/>
<dbReference type="PANTHER" id="PTHR15410:SF2">
    <property type="entry name" value="HIRA-INTERACTING PROTEIN 3"/>
    <property type="match status" value="1"/>
</dbReference>
<feature type="compositionally biased region" description="Basic residues" evidence="1">
    <location>
        <begin position="147"/>
        <end position="162"/>
    </location>
</feature>
<protein>
    <submittedName>
        <fullName evidence="2">Uncharacterized protein</fullName>
    </submittedName>
</protein>
<feature type="region of interest" description="Disordered" evidence="1">
    <location>
        <begin position="55"/>
        <end position="313"/>
    </location>
</feature>
<reference evidence="2 3" key="1">
    <citation type="journal article" date="2020" name="ISME J.">
        <title>Uncovering the hidden diversity of litter-decomposition mechanisms in mushroom-forming fungi.</title>
        <authorList>
            <person name="Floudas D."/>
            <person name="Bentzer J."/>
            <person name="Ahren D."/>
            <person name="Johansson T."/>
            <person name="Persson P."/>
            <person name="Tunlid A."/>
        </authorList>
    </citation>
    <scope>NUCLEOTIDE SEQUENCE [LARGE SCALE GENOMIC DNA]</scope>
    <source>
        <strain evidence="2 3">CBS 175.51</strain>
    </source>
</reference>
<dbReference type="PANTHER" id="PTHR15410">
    <property type="entry name" value="HIRA-INTERACTING PROTEIN 3"/>
    <property type="match status" value="1"/>
</dbReference>
<dbReference type="InterPro" id="IPR037647">
    <property type="entry name" value="HIRIP3"/>
</dbReference>
<organism evidence="2 3">
    <name type="scientific">Ephemerocybe angulata</name>
    <dbReference type="NCBI Taxonomy" id="980116"/>
    <lineage>
        <taxon>Eukaryota</taxon>
        <taxon>Fungi</taxon>
        <taxon>Dikarya</taxon>
        <taxon>Basidiomycota</taxon>
        <taxon>Agaricomycotina</taxon>
        <taxon>Agaricomycetes</taxon>
        <taxon>Agaricomycetidae</taxon>
        <taxon>Agaricales</taxon>
        <taxon>Agaricineae</taxon>
        <taxon>Psathyrellaceae</taxon>
        <taxon>Ephemerocybe</taxon>
    </lineage>
</organism>
<dbReference type="AlphaFoldDB" id="A0A8H5FLF2"/>
<feature type="compositionally biased region" description="Basic and acidic residues" evidence="1">
    <location>
        <begin position="163"/>
        <end position="175"/>
    </location>
</feature>
<evidence type="ECO:0000313" key="3">
    <source>
        <dbReference type="Proteomes" id="UP000541558"/>
    </source>
</evidence>
<feature type="region of interest" description="Disordered" evidence="1">
    <location>
        <begin position="474"/>
        <end position="513"/>
    </location>
</feature>
<keyword evidence="3" id="KW-1185">Reference proteome</keyword>
<evidence type="ECO:0000313" key="2">
    <source>
        <dbReference type="EMBL" id="KAF5340947.1"/>
    </source>
</evidence>
<feature type="region of interest" description="Disordered" evidence="1">
    <location>
        <begin position="327"/>
        <end position="403"/>
    </location>
</feature>
<feature type="compositionally biased region" description="Acidic residues" evidence="1">
    <location>
        <begin position="122"/>
        <end position="143"/>
    </location>
</feature>
<dbReference type="EMBL" id="JAACJK010000002">
    <property type="protein sequence ID" value="KAF5340947.1"/>
    <property type="molecule type" value="Genomic_DNA"/>
</dbReference>
<dbReference type="Proteomes" id="UP000541558">
    <property type="component" value="Unassembled WGS sequence"/>
</dbReference>
<comment type="caution">
    <text evidence="2">The sequence shown here is derived from an EMBL/GenBank/DDBJ whole genome shotgun (WGS) entry which is preliminary data.</text>
</comment>
<name>A0A8H5FLF2_9AGAR</name>
<dbReference type="GO" id="GO:0005634">
    <property type="term" value="C:nucleus"/>
    <property type="evidence" value="ECO:0007669"/>
    <property type="project" value="TreeGrafter"/>
</dbReference>
<dbReference type="OrthoDB" id="552755at2759"/>